<dbReference type="InterPro" id="IPR001810">
    <property type="entry name" value="F-box_dom"/>
</dbReference>
<name>A0AA39U0H0_ARMTA</name>
<dbReference type="Pfam" id="PF00646">
    <property type="entry name" value="F-box"/>
    <property type="match status" value="1"/>
</dbReference>
<dbReference type="Proteomes" id="UP001175211">
    <property type="component" value="Unassembled WGS sequence"/>
</dbReference>
<proteinExistence type="predicted"/>
<dbReference type="RefSeq" id="XP_060335641.1">
    <property type="nucleotide sequence ID" value="XM_060465519.1"/>
</dbReference>
<protein>
    <recommendedName>
        <fullName evidence="1">F-box domain-containing protein</fullName>
    </recommendedName>
</protein>
<evidence type="ECO:0000313" key="2">
    <source>
        <dbReference type="EMBL" id="KAK0464520.1"/>
    </source>
</evidence>
<dbReference type="InterPro" id="IPR036047">
    <property type="entry name" value="F-box-like_dom_sf"/>
</dbReference>
<dbReference type="SUPFAM" id="SSF81383">
    <property type="entry name" value="F-box domain"/>
    <property type="match status" value="1"/>
</dbReference>
<dbReference type="InterPro" id="IPR032675">
    <property type="entry name" value="LRR_dom_sf"/>
</dbReference>
<keyword evidence="3" id="KW-1185">Reference proteome</keyword>
<dbReference type="Gene3D" id="3.80.10.10">
    <property type="entry name" value="Ribonuclease Inhibitor"/>
    <property type="match status" value="1"/>
</dbReference>
<dbReference type="SUPFAM" id="SSF52047">
    <property type="entry name" value="RNI-like"/>
    <property type="match status" value="1"/>
</dbReference>
<evidence type="ECO:0000313" key="3">
    <source>
        <dbReference type="Proteomes" id="UP001175211"/>
    </source>
</evidence>
<accession>A0AA39U0H0</accession>
<dbReference type="EMBL" id="JAUEPS010000006">
    <property type="protein sequence ID" value="KAK0464520.1"/>
    <property type="molecule type" value="Genomic_DNA"/>
</dbReference>
<organism evidence="2 3">
    <name type="scientific">Armillaria tabescens</name>
    <name type="common">Ringless honey mushroom</name>
    <name type="synonym">Agaricus tabescens</name>
    <dbReference type="NCBI Taxonomy" id="1929756"/>
    <lineage>
        <taxon>Eukaryota</taxon>
        <taxon>Fungi</taxon>
        <taxon>Dikarya</taxon>
        <taxon>Basidiomycota</taxon>
        <taxon>Agaricomycotina</taxon>
        <taxon>Agaricomycetes</taxon>
        <taxon>Agaricomycetidae</taxon>
        <taxon>Agaricales</taxon>
        <taxon>Marasmiineae</taxon>
        <taxon>Physalacriaceae</taxon>
        <taxon>Desarmillaria</taxon>
    </lineage>
</organism>
<evidence type="ECO:0000259" key="1">
    <source>
        <dbReference type="Pfam" id="PF00646"/>
    </source>
</evidence>
<dbReference type="GeneID" id="85349067"/>
<sequence length="372" mass="42205">MPLSILPIEIWEQIIGSLNRYDRRSFCACCLVCRAWVPISRHYIYDEVFLLSSSQADKFLKSLYLEATEIGLYVNSLSLHEGTGRNPREHLWLSKALLTLSRCLPNITNLTIDCVVPDTFDPSSWAALLNGFPNVTSFSLLSARFTTPTEALQLIASFPRMTSLYVQRLDFIEDPRHVVTNSMIIPPPALSTLSVHQMYLPFLLDWLTRHTVNIRSATFTSVYSANMESIGKFAHLLGPSLEHISLCEPETERSRPVFAAECFNLAANTHLRSLDIDGMSAISGLPWLTDLLSQITSENLECVRFAIMAHAVDVLRKVPWSQVDHILSQFPSIRTVKFRFFMDSSLWKKAAIFVKTQVPRLVDRGVHIEFEL</sequence>
<dbReference type="Gene3D" id="1.20.1280.50">
    <property type="match status" value="1"/>
</dbReference>
<gene>
    <name evidence="2" type="ORF">EV420DRAFT_1048485</name>
</gene>
<comment type="caution">
    <text evidence="2">The sequence shown here is derived from an EMBL/GenBank/DDBJ whole genome shotgun (WGS) entry which is preliminary data.</text>
</comment>
<dbReference type="AlphaFoldDB" id="A0AA39U0H0"/>
<reference evidence="2" key="1">
    <citation type="submission" date="2023-06" db="EMBL/GenBank/DDBJ databases">
        <authorList>
            <consortium name="Lawrence Berkeley National Laboratory"/>
            <person name="Ahrendt S."/>
            <person name="Sahu N."/>
            <person name="Indic B."/>
            <person name="Wong-Bajracharya J."/>
            <person name="Merenyi Z."/>
            <person name="Ke H.-M."/>
            <person name="Monk M."/>
            <person name="Kocsube S."/>
            <person name="Drula E."/>
            <person name="Lipzen A."/>
            <person name="Balint B."/>
            <person name="Henrissat B."/>
            <person name="Andreopoulos B."/>
            <person name="Martin F.M."/>
            <person name="Harder C.B."/>
            <person name="Rigling D."/>
            <person name="Ford K.L."/>
            <person name="Foster G.D."/>
            <person name="Pangilinan J."/>
            <person name="Papanicolaou A."/>
            <person name="Barry K."/>
            <person name="LaButti K."/>
            <person name="Viragh M."/>
            <person name="Koriabine M."/>
            <person name="Yan M."/>
            <person name="Riley R."/>
            <person name="Champramary S."/>
            <person name="Plett K.L."/>
            <person name="Tsai I.J."/>
            <person name="Slot J."/>
            <person name="Sipos G."/>
            <person name="Plett J."/>
            <person name="Nagy L.G."/>
            <person name="Grigoriev I.V."/>
        </authorList>
    </citation>
    <scope>NUCLEOTIDE SEQUENCE</scope>
    <source>
        <strain evidence="2">CCBAS 213</strain>
    </source>
</reference>
<feature type="domain" description="F-box" evidence="1">
    <location>
        <begin position="3"/>
        <end position="36"/>
    </location>
</feature>